<dbReference type="Proteomes" id="UP000095767">
    <property type="component" value="Unassembled WGS sequence"/>
</dbReference>
<protein>
    <submittedName>
        <fullName evidence="1">Uncharacterized protein</fullName>
    </submittedName>
</protein>
<dbReference type="AlphaFoldDB" id="A0A1E5VI31"/>
<evidence type="ECO:0000313" key="2">
    <source>
        <dbReference type="Proteomes" id="UP000095767"/>
    </source>
</evidence>
<comment type="caution">
    <text evidence="1">The sequence shown here is derived from an EMBL/GenBank/DDBJ whole genome shotgun (WGS) entry which is preliminary data.</text>
</comment>
<organism evidence="1 2">
    <name type="scientific">Dichanthelium oligosanthes</name>
    <dbReference type="NCBI Taxonomy" id="888268"/>
    <lineage>
        <taxon>Eukaryota</taxon>
        <taxon>Viridiplantae</taxon>
        <taxon>Streptophyta</taxon>
        <taxon>Embryophyta</taxon>
        <taxon>Tracheophyta</taxon>
        <taxon>Spermatophyta</taxon>
        <taxon>Magnoliopsida</taxon>
        <taxon>Liliopsida</taxon>
        <taxon>Poales</taxon>
        <taxon>Poaceae</taxon>
        <taxon>PACMAD clade</taxon>
        <taxon>Panicoideae</taxon>
        <taxon>Panicodae</taxon>
        <taxon>Paniceae</taxon>
        <taxon>Dichantheliinae</taxon>
        <taxon>Dichanthelium</taxon>
    </lineage>
</organism>
<dbReference type="STRING" id="888268.A0A1E5VI31"/>
<name>A0A1E5VI31_9POAL</name>
<dbReference type="EMBL" id="LWDX02038945">
    <property type="protein sequence ID" value="OEL24771.1"/>
    <property type="molecule type" value="Genomic_DNA"/>
</dbReference>
<proteinExistence type="predicted"/>
<accession>A0A1E5VI31</accession>
<gene>
    <name evidence="1" type="ORF">BAE44_0014209</name>
</gene>
<evidence type="ECO:0000313" key="1">
    <source>
        <dbReference type="EMBL" id="OEL24771.1"/>
    </source>
</evidence>
<keyword evidence="2" id="KW-1185">Reference proteome</keyword>
<reference evidence="1 2" key="1">
    <citation type="submission" date="2016-09" db="EMBL/GenBank/DDBJ databases">
        <title>The draft genome of Dichanthelium oligosanthes: A C3 panicoid grass species.</title>
        <authorList>
            <person name="Studer A.J."/>
            <person name="Schnable J.C."/>
            <person name="Brutnell T.P."/>
        </authorList>
    </citation>
    <scope>NUCLEOTIDE SEQUENCE [LARGE SCALE GENOMIC DNA]</scope>
    <source>
        <strain evidence="2">cv. Kellogg 1175</strain>
        <tissue evidence="1">Leaf</tissue>
    </source>
</reference>
<sequence>MCAVAPFVLPGVACVAPRAEPVLGVRPTTMATTYAEGAPAMWHGYGYENDDGDIAALLRGIDAVVRPPKPADLPMPPMELLALSRPRHGDHHDADFIAMLRGIPSIRVPAARLASVPMDAHDATPTTPVAVLAAPRSYGDDAAEGDAVTITEKQPQ</sequence>